<dbReference type="InterPro" id="IPR042094">
    <property type="entry name" value="T2SS_GspF_sf"/>
</dbReference>
<organism evidence="8 9">
    <name type="scientific">Paenibacillus lutrae</name>
    <dbReference type="NCBI Taxonomy" id="2078573"/>
    <lineage>
        <taxon>Bacteria</taxon>
        <taxon>Bacillati</taxon>
        <taxon>Bacillota</taxon>
        <taxon>Bacilli</taxon>
        <taxon>Bacillales</taxon>
        <taxon>Paenibacillaceae</taxon>
        <taxon>Paenibacillus</taxon>
    </lineage>
</organism>
<keyword evidence="3 6" id="KW-0812">Transmembrane</keyword>
<dbReference type="PANTHER" id="PTHR35007:SF1">
    <property type="entry name" value="PILUS ASSEMBLY PROTEIN"/>
    <property type="match status" value="1"/>
</dbReference>
<protein>
    <recommendedName>
        <fullName evidence="7">Type II secretion system protein GspF domain-containing protein</fullName>
    </recommendedName>
</protein>
<feature type="transmembrane region" description="Helical" evidence="6">
    <location>
        <begin position="281"/>
        <end position="305"/>
    </location>
</feature>
<keyword evidence="4 6" id="KW-1133">Transmembrane helix</keyword>
<feature type="transmembrane region" description="Helical" evidence="6">
    <location>
        <begin position="84"/>
        <end position="105"/>
    </location>
</feature>
<evidence type="ECO:0000256" key="5">
    <source>
        <dbReference type="ARBA" id="ARBA00023136"/>
    </source>
</evidence>
<evidence type="ECO:0000256" key="4">
    <source>
        <dbReference type="ARBA" id="ARBA00022989"/>
    </source>
</evidence>
<evidence type="ECO:0000256" key="6">
    <source>
        <dbReference type="SAM" id="Phobius"/>
    </source>
</evidence>
<gene>
    <name evidence="8" type="ORF">EDM21_19075</name>
</gene>
<dbReference type="RefSeq" id="WP_157338035.1">
    <property type="nucleotide sequence ID" value="NZ_RHLK01000013.1"/>
</dbReference>
<proteinExistence type="predicted"/>
<evidence type="ECO:0000256" key="3">
    <source>
        <dbReference type="ARBA" id="ARBA00022692"/>
    </source>
</evidence>
<keyword evidence="2" id="KW-1003">Cell membrane</keyword>
<dbReference type="GO" id="GO:0005886">
    <property type="term" value="C:plasma membrane"/>
    <property type="evidence" value="ECO:0007669"/>
    <property type="project" value="UniProtKB-SubCell"/>
</dbReference>
<dbReference type="PANTHER" id="PTHR35007">
    <property type="entry name" value="INTEGRAL MEMBRANE PROTEIN-RELATED"/>
    <property type="match status" value="1"/>
</dbReference>
<dbReference type="EMBL" id="RHLK01000013">
    <property type="protein sequence ID" value="MVP01600.1"/>
    <property type="molecule type" value="Genomic_DNA"/>
</dbReference>
<feature type="transmembrane region" description="Helical" evidence="6">
    <location>
        <begin position="255"/>
        <end position="275"/>
    </location>
</feature>
<comment type="subcellular location">
    <subcellularLocation>
        <location evidence="1">Cell membrane</location>
        <topology evidence="1">Multi-pass membrane protein</topology>
    </subcellularLocation>
</comment>
<dbReference type="OrthoDB" id="9803381at2"/>
<evidence type="ECO:0000313" key="9">
    <source>
        <dbReference type="Proteomes" id="UP000490800"/>
    </source>
</evidence>
<evidence type="ECO:0000256" key="2">
    <source>
        <dbReference type="ARBA" id="ARBA00022475"/>
    </source>
</evidence>
<keyword evidence="5 6" id="KW-0472">Membrane</keyword>
<feature type="domain" description="Type II secretion system protein GspF" evidence="7">
    <location>
        <begin position="147"/>
        <end position="271"/>
    </location>
</feature>
<dbReference type="InterPro" id="IPR018076">
    <property type="entry name" value="T2SS_GspF_dom"/>
</dbReference>
<evidence type="ECO:0000256" key="1">
    <source>
        <dbReference type="ARBA" id="ARBA00004651"/>
    </source>
</evidence>
<dbReference type="Gene3D" id="1.20.81.30">
    <property type="entry name" value="Type II secretion system (T2SS), domain F"/>
    <property type="match status" value="1"/>
</dbReference>
<feature type="transmembrane region" description="Helical" evidence="6">
    <location>
        <begin position="6"/>
        <end position="23"/>
    </location>
</feature>
<comment type="caution">
    <text evidence="8">The sequence shown here is derived from an EMBL/GenBank/DDBJ whole genome shotgun (WGS) entry which is preliminary data.</text>
</comment>
<evidence type="ECO:0000259" key="7">
    <source>
        <dbReference type="Pfam" id="PF00482"/>
    </source>
</evidence>
<dbReference type="Proteomes" id="UP000490800">
    <property type="component" value="Unassembled WGS sequence"/>
</dbReference>
<sequence length="313" mass="35418">MQDEWLLYGAVFLTVLFGVLAVAEITSSRKRQNALNKQLRPLYAEHALKKDSSLRRAQQRLNRTEYGREWEDQLRSADLKLSPAHWLLIRLALFAVVTVLLTSLLDLKAPYNLIAGYFGVRICAKQWLKGRRLKYAEQINRQLPEVCRMLSSSVRAGLSIQQGIEMVAKELKAPAGPLFMSMSSELQIGTTLDEVLERLHERFTSKDIQLLTQTILVQRKAGGNLSQALDHLAKTLEERSRMNKEISNQTAESRYIAISLAVMPLFLVIVFNTVFKGFIMPIFTLPGLILLAVVVVMMLVGFVLIRKVSHIKA</sequence>
<dbReference type="AlphaFoldDB" id="A0A7X3K0Z5"/>
<dbReference type="Pfam" id="PF00482">
    <property type="entry name" value="T2SSF"/>
    <property type="match status" value="1"/>
</dbReference>
<reference evidence="8 9" key="1">
    <citation type="journal article" date="2019" name="Microorganisms">
        <title>Paenibacillus lutrae sp. nov., A Chitinolytic Species Isolated from A River Otter in Castril Natural Park, Granada, Spain.</title>
        <authorList>
            <person name="Rodriguez M."/>
            <person name="Reina J.C."/>
            <person name="Bejar V."/>
            <person name="Llamas I."/>
        </authorList>
    </citation>
    <scope>NUCLEOTIDE SEQUENCE [LARGE SCALE GENOMIC DNA]</scope>
    <source>
        <strain evidence="8 9">N10</strain>
    </source>
</reference>
<name>A0A7X3K0Z5_9BACL</name>
<evidence type="ECO:0000313" key="8">
    <source>
        <dbReference type="EMBL" id="MVP01600.1"/>
    </source>
</evidence>
<accession>A0A7X3K0Z5</accession>
<keyword evidence="9" id="KW-1185">Reference proteome</keyword>